<organism evidence="1">
    <name type="scientific">uncultured Caudovirales phage</name>
    <dbReference type="NCBI Taxonomy" id="2100421"/>
    <lineage>
        <taxon>Viruses</taxon>
        <taxon>Duplodnaviria</taxon>
        <taxon>Heunggongvirae</taxon>
        <taxon>Uroviricota</taxon>
        <taxon>Caudoviricetes</taxon>
        <taxon>Peduoviridae</taxon>
        <taxon>Maltschvirus</taxon>
        <taxon>Maltschvirus maltsch</taxon>
    </lineage>
</organism>
<evidence type="ECO:0000313" key="3">
    <source>
        <dbReference type="EMBL" id="CAB4193984.1"/>
    </source>
</evidence>
<reference evidence="1" key="1">
    <citation type="submission" date="2020-04" db="EMBL/GenBank/DDBJ databases">
        <authorList>
            <person name="Chiriac C."/>
            <person name="Salcher M."/>
            <person name="Ghai R."/>
            <person name="Kavagutti S V."/>
        </authorList>
    </citation>
    <scope>NUCLEOTIDE SEQUENCE</scope>
</reference>
<evidence type="ECO:0000313" key="1">
    <source>
        <dbReference type="EMBL" id="CAB4135406.1"/>
    </source>
</evidence>
<name>A0A6J5LR43_9CAUD</name>
<gene>
    <name evidence="3" type="ORF">UFOVP1250_2</name>
    <name evidence="1" type="ORF">UFOVP287_5</name>
    <name evidence="2" type="ORF">UFOVP969_12</name>
</gene>
<dbReference type="EMBL" id="LR796303">
    <property type="protein sequence ID" value="CAB4135406.1"/>
    <property type="molecule type" value="Genomic_DNA"/>
</dbReference>
<dbReference type="EMBL" id="LR797199">
    <property type="protein sequence ID" value="CAB4193984.1"/>
    <property type="molecule type" value="Genomic_DNA"/>
</dbReference>
<protein>
    <submittedName>
        <fullName evidence="1">Uncharacterized protein</fullName>
    </submittedName>
</protein>
<accession>A0A6J5LR43</accession>
<dbReference type="EMBL" id="LR796925">
    <property type="protein sequence ID" value="CAB4173847.1"/>
    <property type="molecule type" value="Genomic_DNA"/>
</dbReference>
<proteinExistence type="predicted"/>
<sequence>MKSANYAITTTKSEIVTAEPLTRYVWIHVLGAGTVYLGDTTVTSATGFKTEKNAIPQMLIIPAGENLFALTASGTEDLRILVQGD</sequence>
<evidence type="ECO:0000313" key="2">
    <source>
        <dbReference type="EMBL" id="CAB4173847.1"/>
    </source>
</evidence>